<dbReference type="STRING" id="389348.PNK_1728"/>
<dbReference type="RefSeq" id="WP_059061495.1">
    <property type="nucleotide sequence ID" value="NZ_LN879502.1"/>
</dbReference>
<proteinExistence type="predicted"/>
<gene>
    <name evidence="1" type="ORF">PNK_1728</name>
</gene>
<dbReference type="EMBL" id="LN879502">
    <property type="protein sequence ID" value="CUI17335.1"/>
    <property type="molecule type" value="Genomic_DNA"/>
</dbReference>
<dbReference type="KEGG" id="pnl:PNK_1728"/>
<protein>
    <submittedName>
        <fullName evidence="1">Uncharacterized protein</fullName>
    </submittedName>
</protein>
<dbReference type="AlphaFoldDB" id="A0A0U5JDV1"/>
<dbReference type="PATRIC" id="fig|389348.3.peg.1942"/>
<sequence length="825" mass="92796">MDIQPRQLPSPQPLNWMELNQERKVIKGFLKSLSHELIQSSMAFNEKLFVLEPRGWIKQKGGRFTAIQSGFIQLGKKIESLTVAIESFNPTSLQECPRAVLAFFHGLRKIQVIAKQKARLGLGSLCTNYKDQSKADKAESLKELGESAFMKLNAATQLLRGKIAPYFKEELAIDSELQKLLLPVASHMRKSGDCLIHLDEVTWSFDTGVCIPRALIKEWYRDARLKSKYPEVVTGAAYLNAANLIQVSASALPMPVQNGTASWVPLRPSRQNGVIVLAEENDGVTGTYERKLGAKDLCNVYFRTTDGCISTSAIDTPLKAAQISAVIKHILDTVEHPNGRWILHQLNSFFTETQLIKDVHAQIPHIEEELRQKQPNVTLMHINTPFNAATALPWENAKSVTKINIDSLAQMAHFVMGDIDQLLDLSGKLLPEWETFQESVAVVLKLALKIKELKRVKDASLNSPQSTSRSTTGSSCEESILIEEDAQPEEEINGLPLVDEESIEDKEPPSDLSKMQVELNAALCTFLKRVGGLITALSIAEEDFIAMHAERTHLILEVFQAILALQLDAKDKPTLSRCSEVELFLLLDRLLNIKRIISCYSGLDRTNTVVAMDDSLECLFESFKHFHSTQLIGNKRSNSKLLGSKINEDEVNTVAETRAYRNLFQLIVNIDGNRAKLIELGDASLKQVPANSVMSTIEKKEIEEIKDGADLREIIIQKIDQLQLPDHQALNPDILKYTLIYLELMTKHLITTQRKTFSSTGLLGYRWHWENWVVGANPHPKQRLVQFIGAQGHYLQLTYRETYFYDSVTAAAIQIFSRLSYMRSV</sequence>
<accession>A0A0U5JDV1</accession>
<dbReference type="Proteomes" id="UP000069902">
    <property type="component" value="Chromosome cPNK"/>
</dbReference>
<evidence type="ECO:0000313" key="2">
    <source>
        <dbReference type="Proteomes" id="UP000069902"/>
    </source>
</evidence>
<evidence type="ECO:0000313" key="1">
    <source>
        <dbReference type="EMBL" id="CUI17335.1"/>
    </source>
</evidence>
<organism evidence="1 2">
    <name type="scientific">Candidatus Protochlamydia naegleriophila</name>
    <dbReference type="NCBI Taxonomy" id="389348"/>
    <lineage>
        <taxon>Bacteria</taxon>
        <taxon>Pseudomonadati</taxon>
        <taxon>Chlamydiota</taxon>
        <taxon>Chlamydiia</taxon>
        <taxon>Parachlamydiales</taxon>
        <taxon>Parachlamydiaceae</taxon>
        <taxon>Candidatus Protochlamydia</taxon>
    </lineage>
</organism>
<keyword evidence="2" id="KW-1185">Reference proteome</keyword>
<reference evidence="2" key="1">
    <citation type="submission" date="2015-09" db="EMBL/GenBank/DDBJ databases">
        <authorList>
            <person name="Bertelli C."/>
        </authorList>
    </citation>
    <scope>NUCLEOTIDE SEQUENCE [LARGE SCALE GENOMIC DNA]</scope>
    <source>
        <strain evidence="2">KNic</strain>
    </source>
</reference>
<name>A0A0U5JDV1_9BACT</name>
<dbReference type="InParanoid" id="A0A0U5JDV1"/>